<sequence>MTMRSLFICCALVAATLLARGPSVVHAQGVPATDRRSMWDVIPAGQRLQVYAERRIDAAAGLRASTVFAMELDRNGLPWLGADDGVYSYVGGQWRREVLPEGFENQQVRSLLLQGDGGRWVGTRRGLAYRPRGGAWKIFRQADGLAGDVVFSLAESRAIDGTPRVIAGTSRGVSYYNGERFVSLSLPAAMNPLGMMVSPGIAADGTPELWAASSLGGLARLHAGQWTLYGAAQGLTSPDVQFVLPQSGASGGRVFASGSAGVFVLDRAAGSDRFSRIPDSPRDVYRLAVVATMGDVDELWVGLKNGEVQRWRNESWRPLPTSISERHGTITLLKAVQGHGGGTAVYASSRSGYLVRLSHGVAGTLDVPNDQAASFISAVFAERGANGRDDLWVGTQDRGVLYVAADGRTQQFPLDRAVGEGLITQIQRISLAAPGATGAAAAAASAVVVLADGTPMRLRGGRFERLEQGLDGARVNQMARVTLPDGQNTLLAATTKGVRRWSGERWDAWWPHIADTLTAVADGREGATAVVYLGGRQRVQVVRGNDVRVETFPLANMAGVGLGAVRRICTTTSAGQSRIFALDSDHGVLWRTATNTEWQPLPGSLARVLSNLGVTDMACLSEGRIAVSTFTGLAVFDIAAPTPDKWRVLTQVSDADGLPANGVVSMATSSAANVVWVGTTFGVGLVDLSRASMLPPARLTLRISSEARGRTIGQDDVLGPDENDVHIEPMLLTFHREELTRFRVRLNGKAEWPSPTADVISDPVEGEWLDIPNRYYHDLAPGKYELSVWAYDWAGREYGPVQRSFSVLTPNWQTWPARIIYVLWGVLLLTIAYRWRVRTIRESAGQLLASERRARDSERRFRAIFEQALDGHLLLEDGKVQAGNAVAARLFGATSPESLEGKTVQSLFGEAATAPGVRVSGEWAIPQGDASVPVHFTITEVPAADRVLQHVVVRDLTEVRKAEAERAWFQAQVREAQKLESLGTLAGGVAHDFNNLLGVIRGNAELARTALKRGRSNDDNLGAILDASDRARDIVRQILTFSRRSTPTREYVNLSRLLLDLLPLLRRMIPRTVQLVIEGAEEQHLMMGDPTQLQQLLLNLVSNAEYAMRSKTNGLLTLSLTSRDVPDGQPHPSGRVVVLQVRDTGEGMSEDVRSRIFEPFFTTKPTGEGTGLGMAVVHGIVVSHEGRADVFSEEGQGTTFEIRFPEAVIEGLWDEDLDPTALLDDESASEPEPAGILEPREEGGEMLDVLEDSPYAGTTIVVVDDEPAVASVVERALQHYGHLVHVFNNPEAALHFIQQQPSSVDLLITDQTMPGMTGDLLAEAVHALRGDLPVLILTGFSHRLTPERIAAARAHAVMLKPVELAMLKKRVDEALSMTLRR</sequence>
<dbReference type="SUPFAM" id="SSF63829">
    <property type="entry name" value="Calcium-dependent phosphotriesterase"/>
    <property type="match status" value="1"/>
</dbReference>
<accession>A0A143BKZ5</accession>
<dbReference type="CDD" id="cd00082">
    <property type="entry name" value="HisKA"/>
    <property type="match status" value="1"/>
</dbReference>
<evidence type="ECO:0000313" key="14">
    <source>
        <dbReference type="Proteomes" id="UP000076404"/>
    </source>
</evidence>
<evidence type="ECO:0000256" key="2">
    <source>
        <dbReference type="ARBA" id="ARBA00012438"/>
    </source>
</evidence>
<keyword evidence="5" id="KW-0547">Nucleotide-binding</keyword>
<feature type="domain" description="Response regulatory" evidence="12">
    <location>
        <begin position="1259"/>
        <end position="1375"/>
    </location>
</feature>
<dbReference type="EMBL" id="CP011454">
    <property type="protein sequence ID" value="AMW05180.1"/>
    <property type="molecule type" value="Genomic_DNA"/>
</dbReference>
<dbReference type="InterPro" id="IPR004358">
    <property type="entry name" value="Sig_transdc_His_kin-like_C"/>
</dbReference>
<evidence type="ECO:0000256" key="10">
    <source>
        <dbReference type="SAM" id="SignalP"/>
    </source>
</evidence>
<dbReference type="Proteomes" id="UP000076404">
    <property type="component" value="Chromosome"/>
</dbReference>
<evidence type="ECO:0000256" key="4">
    <source>
        <dbReference type="ARBA" id="ARBA00022679"/>
    </source>
</evidence>
<dbReference type="Gene3D" id="3.40.50.2300">
    <property type="match status" value="1"/>
</dbReference>
<evidence type="ECO:0000256" key="3">
    <source>
        <dbReference type="ARBA" id="ARBA00022553"/>
    </source>
</evidence>
<keyword evidence="7" id="KW-0067">ATP-binding</keyword>
<evidence type="ECO:0000256" key="6">
    <source>
        <dbReference type="ARBA" id="ARBA00022777"/>
    </source>
</evidence>
<dbReference type="CDD" id="cd00156">
    <property type="entry name" value="REC"/>
    <property type="match status" value="1"/>
</dbReference>
<feature type="signal peptide" evidence="10">
    <location>
        <begin position="1"/>
        <end position="27"/>
    </location>
</feature>
<dbReference type="InterPro" id="IPR003594">
    <property type="entry name" value="HATPase_dom"/>
</dbReference>
<dbReference type="KEGG" id="gph:GEMMAAP_10860"/>
<evidence type="ECO:0000256" key="5">
    <source>
        <dbReference type="ARBA" id="ARBA00022741"/>
    </source>
</evidence>
<feature type="modified residue" description="4-aspartylphosphate" evidence="9">
    <location>
        <position position="1310"/>
    </location>
</feature>
<dbReference type="SMART" id="SM00388">
    <property type="entry name" value="HisKA"/>
    <property type="match status" value="1"/>
</dbReference>
<dbReference type="SUPFAM" id="SSF55874">
    <property type="entry name" value="ATPase domain of HSP90 chaperone/DNA topoisomerase II/histidine kinase"/>
    <property type="match status" value="1"/>
</dbReference>
<dbReference type="InterPro" id="IPR011006">
    <property type="entry name" value="CheY-like_superfamily"/>
</dbReference>
<dbReference type="GO" id="GO:0000155">
    <property type="term" value="F:phosphorelay sensor kinase activity"/>
    <property type="evidence" value="ECO:0007669"/>
    <property type="project" value="InterPro"/>
</dbReference>
<dbReference type="PANTHER" id="PTHR43065:SF46">
    <property type="entry name" value="C4-DICARBOXYLATE TRANSPORT SENSOR PROTEIN DCTB"/>
    <property type="match status" value="1"/>
</dbReference>
<dbReference type="InterPro" id="IPR013783">
    <property type="entry name" value="Ig-like_fold"/>
</dbReference>
<dbReference type="PROSITE" id="PS50109">
    <property type="entry name" value="HIS_KIN"/>
    <property type="match status" value="1"/>
</dbReference>
<dbReference type="Gene3D" id="2.130.10.10">
    <property type="entry name" value="YVTN repeat-like/Quinoprotein amine dehydrogenase"/>
    <property type="match status" value="2"/>
</dbReference>
<dbReference type="Gene3D" id="3.30.450.20">
    <property type="entry name" value="PAS domain"/>
    <property type="match status" value="1"/>
</dbReference>
<dbReference type="EC" id="2.7.13.3" evidence="2"/>
<keyword evidence="10" id="KW-0732">Signal</keyword>
<gene>
    <name evidence="13" type="ORF">GEMMAAP_10860</name>
</gene>
<dbReference type="Pfam" id="PF00072">
    <property type="entry name" value="Response_reg"/>
    <property type="match status" value="1"/>
</dbReference>
<feature type="domain" description="Histidine kinase" evidence="11">
    <location>
        <begin position="988"/>
        <end position="1208"/>
    </location>
</feature>
<dbReference type="PROSITE" id="PS50110">
    <property type="entry name" value="RESPONSE_REGULATORY"/>
    <property type="match status" value="1"/>
</dbReference>
<evidence type="ECO:0000313" key="13">
    <source>
        <dbReference type="EMBL" id="AMW05180.1"/>
    </source>
</evidence>
<dbReference type="Gene3D" id="3.30.565.10">
    <property type="entry name" value="Histidine kinase-like ATPase, C-terminal domain"/>
    <property type="match status" value="1"/>
</dbReference>
<dbReference type="OrthoDB" id="290376at2"/>
<keyword evidence="3 9" id="KW-0597">Phosphoprotein</keyword>
<dbReference type="STRING" id="1379270.GEMMAAP_10860"/>
<dbReference type="InterPro" id="IPR005467">
    <property type="entry name" value="His_kinase_dom"/>
</dbReference>
<proteinExistence type="predicted"/>
<dbReference type="Pfam" id="PF00512">
    <property type="entry name" value="HisKA"/>
    <property type="match status" value="1"/>
</dbReference>
<reference evidence="13 14" key="1">
    <citation type="journal article" date="2014" name="Proc. Natl. Acad. Sci. U.S.A.">
        <title>Functional type 2 photosynthetic reaction centers found in the rare bacterial phylum Gemmatimonadetes.</title>
        <authorList>
            <person name="Zeng Y."/>
            <person name="Feng F."/>
            <person name="Medova H."/>
            <person name="Dean J."/>
            <person name="Koblizek M."/>
        </authorList>
    </citation>
    <scope>NUCLEOTIDE SEQUENCE [LARGE SCALE GENOMIC DNA]</scope>
    <source>
        <strain evidence="13 14">AP64</strain>
    </source>
</reference>
<dbReference type="Gene3D" id="2.60.40.10">
    <property type="entry name" value="Immunoglobulins"/>
    <property type="match status" value="1"/>
</dbReference>
<evidence type="ECO:0000256" key="9">
    <source>
        <dbReference type="PROSITE-ProRule" id="PRU00169"/>
    </source>
</evidence>
<reference evidence="13 14" key="2">
    <citation type="journal article" date="2016" name="Environ. Microbiol. Rep.">
        <title>Metagenomic evidence for the presence of phototrophic Gemmatimonadetes bacteria in diverse environments.</title>
        <authorList>
            <person name="Zeng Y."/>
            <person name="Baumbach J."/>
            <person name="Barbosa E.G."/>
            <person name="Azevedo V."/>
            <person name="Zhang C."/>
            <person name="Koblizek M."/>
        </authorList>
    </citation>
    <scope>NUCLEOTIDE SEQUENCE [LARGE SCALE GENOMIC DNA]</scope>
    <source>
        <strain evidence="13 14">AP64</strain>
    </source>
</reference>
<dbReference type="PANTHER" id="PTHR43065">
    <property type="entry name" value="SENSOR HISTIDINE KINASE"/>
    <property type="match status" value="1"/>
</dbReference>
<organism evidence="13 14">
    <name type="scientific">Gemmatimonas phototrophica</name>
    <dbReference type="NCBI Taxonomy" id="1379270"/>
    <lineage>
        <taxon>Bacteria</taxon>
        <taxon>Pseudomonadati</taxon>
        <taxon>Gemmatimonadota</taxon>
        <taxon>Gemmatimonadia</taxon>
        <taxon>Gemmatimonadales</taxon>
        <taxon>Gemmatimonadaceae</taxon>
        <taxon>Gemmatimonas</taxon>
    </lineage>
</organism>
<dbReference type="SUPFAM" id="SSF55785">
    <property type="entry name" value="PYP-like sensor domain (PAS domain)"/>
    <property type="match status" value="1"/>
</dbReference>
<dbReference type="Gene3D" id="1.10.287.130">
    <property type="match status" value="1"/>
</dbReference>
<dbReference type="InterPro" id="IPR001789">
    <property type="entry name" value="Sig_transdc_resp-reg_receiver"/>
</dbReference>
<keyword evidence="6" id="KW-0418">Kinase</keyword>
<dbReference type="SMART" id="SM00448">
    <property type="entry name" value="REC"/>
    <property type="match status" value="1"/>
</dbReference>
<feature type="chain" id="PRO_5007506952" description="histidine kinase" evidence="10">
    <location>
        <begin position="28"/>
        <end position="1381"/>
    </location>
</feature>
<dbReference type="GO" id="GO:0005524">
    <property type="term" value="F:ATP binding"/>
    <property type="evidence" value="ECO:0007669"/>
    <property type="project" value="UniProtKB-KW"/>
</dbReference>
<keyword evidence="14" id="KW-1185">Reference proteome</keyword>
<comment type="catalytic activity">
    <reaction evidence="1">
        <text>ATP + protein L-histidine = ADP + protein N-phospho-L-histidine.</text>
        <dbReference type="EC" id="2.7.13.3"/>
    </reaction>
</comment>
<evidence type="ECO:0000259" key="12">
    <source>
        <dbReference type="PROSITE" id="PS50110"/>
    </source>
</evidence>
<dbReference type="PRINTS" id="PR00344">
    <property type="entry name" value="BCTRLSENSOR"/>
</dbReference>
<name>A0A143BKZ5_9BACT</name>
<dbReference type="InterPro" id="IPR015943">
    <property type="entry name" value="WD40/YVTN_repeat-like_dom_sf"/>
</dbReference>
<evidence type="ECO:0000256" key="7">
    <source>
        <dbReference type="ARBA" id="ARBA00022840"/>
    </source>
</evidence>
<dbReference type="SUPFAM" id="SSF52172">
    <property type="entry name" value="CheY-like"/>
    <property type="match status" value="1"/>
</dbReference>
<keyword evidence="8" id="KW-0902">Two-component regulatory system</keyword>
<dbReference type="InterPro" id="IPR035965">
    <property type="entry name" value="PAS-like_dom_sf"/>
</dbReference>
<dbReference type="InterPro" id="IPR003661">
    <property type="entry name" value="HisK_dim/P_dom"/>
</dbReference>
<dbReference type="SMART" id="SM00387">
    <property type="entry name" value="HATPase_c"/>
    <property type="match status" value="1"/>
</dbReference>
<evidence type="ECO:0000256" key="1">
    <source>
        <dbReference type="ARBA" id="ARBA00000085"/>
    </source>
</evidence>
<dbReference type="InterPro" id="IPR036890">
    <property type="entry name" value="HATPase_C_sf"/>
</dbReference>
<dbReference type="Pfam" id="PF02518">
    <property type="entry name" value="HATPase_c"/>
    <property type="match status" value="1"/>
</dbReference>
<dbReference type="InterPro" id="IPR036097">
    <property type="entry name" value="HisK_dim/P_sf"/>
</dbReference>
<evidence type="ECO:0000256" key="8">
    <source>
        <dbReference type="ARBA" id="ARBA00023012"/>
    </source>
</evidence>
<protein>
    <recommendedName>
        <fullName evidence="2">histidine kinase</fullName>
        <ecNumber evidence="2">2.7.13.3</ecNumber>
    </recommendedName>
</protein>
<dbReference type="SUPFAM" id="SSF47384">
    <property type="entry name" value="Homodimeric domain of signal transducing histidine kinase"/>
    <property type="match status" value="1"/>
</dbReference>
<dbReference type="eggNOG" id="COG4191">
    <property type="taxonomic scope" value="Bacteria"/>
</dbReference>
<keyword evidence="4" id="KW-0808">Transferase</keyword>
<evidence type="ECO:0000259" key="11">
    <source>
        <dbReference type="PROSITE" id="PS50109"/>
    </source>
</evidence>